<keyword evidence="3" id="KW-1185">Reference proteome</keyword>
<dbReference type="Proteomes" id="UP001219518">
    <property type="component" value="Unassembled WGS sequence"/>
</dbReference>
<name>A0AAE1L759_9NEOP</name>
<dbReference type="PANTHER" id="PTHR23068">
    <property type="entry name" value="DNA CYTOSINE-5- -METHYLTRANSFERASE 3-RELATED"/>
    <property type="match status" value="1"/>
</dbReference>
<dbReference type="PANTHER" id="PTHR23068:SF25">
    <property type="entry name" value="DNA (CYTOSINE-5)-METHYLTRANSFERASE DRM2"/>
    <property type="match status" value="1"/>
</dbReference>
<dbReference type="EMBL" id="JAHWGI010000011">
    <property type="protein sequence ID" value="KAK3907522.1"/>
    <property type="molecule type" value="Genomic_DNA"/>
</dbReference>
<keyword evidence="2" id="KW-0808">Transferase</keyword>
<dbReference type="Gene3D" id="3.40.50.150">
    <property type="entry name" value="Vaccinia Virus protein VP39"/>
    <property type="match status" value="1"/>
</dbReference>
<evidence type="ECO:0000313" key="3">
    <source>
        <dbReference type="Proteomes" id="UP001219518"/>
    </source>
</evidence>
<dbReference type="SUPFAM" id="SSF53335">
    <property type="entry name" value="S-adenosyl-L-methionine-dependent methyltransferases"/>
    <property type="match status" value="1"/>
</dbReference>
<reference evidence="2" key="1">
    <citation type="submission" date="2021-07" db="EMBL/GenBank/DDBJ databases">
        <authorList>
            <person name="Catto M.A."/>
            <person name="Jacobson A."/>
            <person name="Kennedy G."/>
            <person name="Labadie P."/>
            <person name="Hunt B.G."/>
            <person name="Srinivasan R."/>
        </authorList>
    </citation>
    <scope>NUCLEOTIDE SEQUENCE</scope>
    <source>
        <strain evidence="2">PL_HMW_Pooled</strain>
        <tissue evidence="2">Head</tissue>
    </source>
</reference>
<reference evidence="2" key="2">
    <citation type="journal article" date="2023" name="BMC Genomics">
        <title>Pest status, molecular evolution, and epigenetic factors derived from the genome assembly of Frankliniella fusca, a thysanopteran phytovirus vector.</title>
        <authorList>
            <person name="Catto M.A."/>
            <person name="Labadie P.E."/>
            <person name="Jacobson A.L."/>
            <person name="Kennedy G.G."/>
            <person name="Srinivasan R."/>
            <person name="Hunt B.G."/>
        </authorList>
    </citation>
    <scope>NUCLEOTIDE SEQUENCE</scope>
    <source>
        <strain evidence="2">PL_HMW_Pooled</strain>
    </source>
</reference>
<dbReference type="GO" id="GO:0005634">
    <property type="term" value="C:nucleus"/>
    <property type="evidence" value="ECO:0007669"/>
    <property type="project" value="TreeGrafter"/>
</dbReference>
<sequence length="484" mass="49991">MPRNPRKRSGRKKGYRKQIGALRKGKRQYRVSKQNNLEENEVEGEGFLYDECGEDVFGEDSEVEEKLNVTRSLQFSGGVSNEVYENFHGFSDYSCGNFSEFCGFSNEDIACALITMRKHVLHGFASDIEFMGQPGTVCFMGDTTMFPNGHCMSLSMHVHSIIPRKARVLSVFDGIGTAHVVLPFRLQLDPDVFYSSEICPKTLLVLTNNLYGQIVPVGDVRSLSSVLNSLGRIDFLCGDPPCNDVANVNTRLKKGLQTSRGRPAGSADPVGPAGSADPVGPAGSADPVGPAGPAGSADPVRPAGPAGSADPVRPAGPDGSADPVGPAGPAGSADPVGPAGPAGSADRVVYAGRIYPVRPAGPAGPVLPAANPADPAGPAGSADPVGSAGPAGRTSPARPAGPAGPVLPANPAGPASPAGLAAGPLQLEGLIKKLVRRGGRAGPLPVPLEPERAEAALQDTDLGPRPPRPCSSPNLHRKVEDELS</sequence>
<protein>
    <submittedName>
        <fullName evidence="2">Myosin light chain kinase, smooth muscle</fullName>
    </submittedName>
</protein>
<proteinExistence type="predicted"/>
<feature type="region of interest" description="Disordered" evidence="1">
    <location>
        <begin position="366"/>
        <end position="421"/>
    </location>
</feature>
<dbReference type="InterPro" id="IPR029063">
    <property type="entry name" value="SAM-dependent_MTases_sf"/>
</dbReference>
<feature type="compositionally biased region" description="Low complexity" evidence="1">
    <location>
        <begin position="407"/>
        <end position="421"/>
    </location>
</feature>
<feature type="compositionally biased region" description="Low complexity" evidence="1">
    <location>
        <begin position="366"/>
        <end position="392"/>
    </location>
</feature>
<dbReference type="GO" id="GO:0016301">
    <property type="term" value="F:kinase activity"/>
    <property type="evidence" value="ECO:0007669"/>
    <property type="project" value="UniProtKB-KW"/>
</dbReference>
<gene>
    <name evidence="2" type="ORF">KUF71_003021</name>
</gene>
<accession>A0AAE1L759</accession>
<evidence type="ECO:0000256" key="1">
    <source>
        <dbReference type="SAM" id="MobiDB-lite"/>
    </source>
</evidence>
<feature type="region of interest" description="Disordered" evidence="1">
    <location>
        <begin position="255"/>
        <end position="344"/>
    </location>
</feature>
<dbReference type="AlphaFoldDB" id="A0AAE1L759"/>
<evidence type="ECO:0000313" key="2">
    <source>
        <dbReference type="EMBL" id="KAK3907522.1"/>
    </source>
</evidence>
<comment type="caution">
    <text evidence="2">The sequence shown here is derived from an EMBL/GenBank/DDBJ whole genome shotgun (WGS) entry which is preliminary data.</text>
</comment>
<feature type="region of interest" description="Disordered" evidence="1">
    <location>
        <begin position="439"/>
        <end position="484"/>
    </location>
</feature>
<keyword evidence="2" id="KW-0418">Kinase</keyword>
<organism evidence="2 3">
    <name type="scientific">Frankliniella fusca</name>
    <dbReference type="NCBI Taxonomy" id="407009"/>
    <lineage>
        <taxon>Eukaryota</taxon>
        <taxon>Metazoa</taxon>
        <taxon>Ecdysozoa</taxon>
        <taxon>Arthropoda</taxon>
        <taxon>Hexapoda</taxon>
        <taxon>Insecta</taxon>
        <taxon>Pterygota</taxon>
        <taxon>Neoptera</taxon>
        <taxon>Paraneoptera</taxon>
        <taxon>Thysanoptera</taxon>
        <taxon>Terebrantia</taxon>
        <taxon>Thripoidea</taxon>
        <taxon>Thripidae</taxon>
        <taxon>Frankliniella</taxon>
    </lineage>
</organism>
<dbReference type="InterPro" id="IPR050390">
    <property type="entry name" value="C5-Methyltransferase"/>
</dbReference>